<reference evidence="1" key="1">
    <citation type="submission" date="2010-08" db="EMBL/GenBank/DDBJ databases">
        <authorList>
            <person name="Weinstock G."/>
            <person name="Sodergren E."/>
            <person name="Clifton S."/>
            <person name="Fulton L."/>
            <person name="Fulton B."/>
            <person name="Courtney L."/>
            <person name="Fronick C."/>
            <person name="Harrison M."/>
            <person name="Strong C."/>
            <person name="Farmer C."/>
            <person name="Delahaunty K."/>
            <person name="Markovic C."/>
            <person name="Hall O."/>
            <person name="Minx P."/>
            <person name="Tomlinson C."/>
            <person name="Mitreva M."/>
            <person name="Hou S."/>
            <person name="Chen J."/>
            <person name="Wollam A."/>
            <person name="Pepin K.H."/>
            <person name="Johnson M."/>
            <person name="Bhonagiri V."/>
            <person name="Zhang X."/>
            <person name="Suruliraj S."/>
            <person name="Warren W."/>
            <person name="Chinwalla A."/>
            <person name="Mardis E.R."/>
            <person name="Wilson R.K."/>
        </authorList>
    </citation>
    <scope>NUCLEOTIDE SEQUENCE [LARGE SCALE GENOMIC DNA]</scope>
    <source>
        <strain evidence="1">HL044PA1</strain>
    </source>
</reference>
<name>A0ABN0C6Z2_9ACTN</name>
<gene>
    <name evidence="1" type="ORF">HMPREF9607_00880</name>
</gene>
<dbReference type="Proteomes" id="UP000003179">
    <property type="component" value="Unassembled WGS sequence"/>
</dbReference>
<dbReference type="EMBL" id="ADZU01000015">
    <property type="protein sequence ID" value="EFS93029.1"/>
    <property type="molecule type" value="Genomic_DNA"/>
</dbReference>
<protein>
    <submittedName>
        <fullName evidence="1">Uncharacterized protein</fullName>
    </submittedName>
</protein>
<sequence>MAMVPLKHKTASGLSVKSKYWRGIRTPDQPSSCQPPDHGRIDRLAACHHGVVPLRRQQISLCDPANV</sequence>
<accession>A0ABN0C6Z2</accession>
<evidence type="ECO:0000313" key="1">
    <source>
        <dbReference type="EMBL" id="EFS93029.1"/>
    </source>
</evidence>
<proteinExistence type="predicted"/>
<organism evidence="1 2">
    <name type="scientific">Cutibacterium modestum HL044PA1</name>
    <dbReference type="NCBI Taxonomy" id="765109"/>
    <lineage>
        <taxon>Bacteria</taxon>
        <taxon>Bacillati</taxon>
        <taxon>Actinomycetota</taxon>
        <taxon>Actinomycetes</taxon>
        <taxon>Propionibacteriales</taxon>
        <taxon>Propionibacteriaceae</taxon>
        <taxon>Cutibacterium</taxon>
        <taxon>Cutibacterium modestum</taxon>
    </lineage>
</organism>
<keyword evidence="2" id="KW-1185">Reference proteome</keyword>
<comment type="caution">
    <text evidence="1">The sequence shown here is derived from an EMBL/GenBank/DDBJ whole genome shotgun (WGS) entry which is preliminary data.</text>
</comment>
<evidence type="ECO:0000313" key="2">
    <source>
        <dbReference type="Proteomes" id="UP000003179"/>
    </source>
</evidence>